<dbReference type="InterPro" id="IPR000835">
    <property type="entry name" value="HTH_MarR-typ"/>
</dbReference>
<proteinExistence type="predicted"/>
<dbReference type="Gene3D" id="1.10.10.10">
    <property type="entry name" value="Winged helix-like DNA-binding domain superfamily/Winged helix DNA-binding domain"/>
    <property type="match status" value="1"/>
</dbReference>
<evidence type="ECO:0000313" key="5">
    <source>
        <dbReference type="EMBL" id="SQH72470.1"/>
    </source>
</evidence>
<keyword evidence="3" id="KW-0804">Transcription</keyword>
<dbReference type="KEGG" id="pcre:NCTC12858_00288"/>
<accession>A0A2X4PIH5</accession>
<name>A0A2X4PIH5_9PORP</name>
<dbReference type="Proteomes" id="UP000249300">
    <property type="component" value="Chromosome 1"/>
</dbReference>
<dbReference type="AlphaFoldDB" id="A0A2X4PIH5"/>
<dbReference type="SUPFAM" id="SSF46785">
    <property type="entry name" value="Winged helix' DNA-binding domain"/>
    <property type="match status" value="1"/>
</dbReference>
<dbReference type="OrthoDB" id="961069at2"/>
<evidence type="ECO:0000256" key="1">
    <source>
        <dbReference type="ARBA" id="ARBA00023015"/>
    </source>
</evidence>
<dbReference type="InterPro" id="IPR036388">
    <property type="entry name" value="WH-like_DNA-bd_sf"/>
</dbReference>
<keyword evidence="2" id="KW-0238">DNA-binding</keyword>
<reference evidence="5 6" key="1">
    <citation type="submission" date="2018-06" db="EMBL/GenBank/DDBJ databases">
        <authorList>
            <consortium name="Pathogen Informatics"/>
            <person name="Doyle S."/>
        </authorList>
    </citation>
    <scope>NUCLEOTIDE SEQUENCE [LARGE SCALE GENOMIC DNA]</scope>
    <source>
        <strain evidence="5 6">NCTC12858</strain>
    </source>
</reference>
<dbReference type="InterPro" id="IPR036390">
    <property type="entry name" value="WH_DNA-bd_sf"/>
</dbReference>
<dbReference type="GO" id="GO:0003700">
    <property type="term" value="F:DNA-binding transcription factor activity"/>
    <property type="evidence" value="ECO:0007669"/>
    <property type="project" value="InterPro"/>
</dbReference>
<dbReference type="PANTHER" id="PTHR42756">
    <property type="entry name" value="TRANSCRIPTIONAL REGULATOR, MARR"/>
    <property type="match status" value="1"/>
</dbReference>
<evidence type="ECO:0000313" key="6">
    <source>
        <dbReference type="Proteomes" id="UP000249300"/>
    </source>
</evidence>
<keyword evidence="1" id="KW-0805">Transcription regulation</keyword>
<dbReference type="GO" id="GO:0003677">
    <property type="term" value="F:DNA binding"/>
    <property type="evidence" value="ECO:0007669"/>
    <property type="project" value="UniProtKB-KW"/>
</dbReference>
<dbReference type="PANTHER" id="PTHR42756:SF1">
    <property type="entry name" value="TRANSCRIPTIONAL REPRESSOR OF EMRAB OPERON"/>
    <property type="match status" value="1"/>
</dbReference>
<keyword evidence="6" id="KW-1185">Reference proteome</keyword>
<gene>
    <name evidence="5" type="ORF">NCTC12858_00288</name>
</gene>
<dbReference type="EMBL" id="LS483447">
    <property type="protein sequence ID" value="SQH72470.1"/>
    <property type="molecule type" value="Genomic_DNA"/>
</dbReference>
<feature type="domain" description="HTH marR-type" evidence="4">
    <location>
        <begin position="56"/>
        <end position="185"/>
    </location>
</feature>
<dbReference type="SMART" id="SM00347">
    <property type="entry name" value="HTH_MARR"/>
    <property type="match status" value="1"/>
</dbReference>
<organism evidence="5 6">
    <name type="scientific">Porphyromonas crevioricanis</name>
    <dbReference type="NCBI Taxonomy" id="393921"/>
    <lineage>
        <taxon>Bacteria</taxon>
        <taxon>Pseudomonadati</taxon>
        <taxon>Bacteroidota</taxon>
        <taxon>Bacteroidia</taxon>
        <taxon>Bacteroidales</taxon>
        <taxon>Porphyromonadaceae</taxon>
        <taxon>Porphyromonas</taxon>
    </lineage>
</organism>
<dbReference type="RefSeq" id="WP_023937268.1">
    <property type="nucleotide sequence ID" value="NZ_FUXH01000015.1"/>
</dbReference>
<protein>
    <submittedName>
        <fullName evidence="5">Transcriptional repressor MprA</fullName>
    </submittedName>
</protein>
<dbReference type="PROSITE" id="PS50995">
    <property type="entry name" value="HTH_MARR_2"/>
    <property type="match status" value="1"/>
</dbReference>
<sequence>MNKTELLKYLIDEIEEYADVMGLGDCLTPSSFAAFLSVRTRSIAGDKAPEQPDRLDINIARDFALIYRYSRSYVKRAMQDSKLQTLEEYTYLATLLTGGVMTKTELNNANAMEKTSGAEVIQRLIKKGLVSQQASRTDRRSMDVSITEEGRQEIFKIFAPLKKSAALLTSSLKEGQKVLLSRIQTVLCADNHQLFLEHRETPLEELAELKGVTVDNTTTSHGRASRGVSAGNK</sequence>
<evidence type="ECO:0000256" key="3">
    <source>
        <dbReference type="ARBA" id="ARBA00023163"/>
    </source>
</evidence>
<evidence type="ECO:0000256" key="2">
    <source>
        <dbReference type="ARBA" id="ARBA00023125"/>
    </source>
</evidence>
<evidence type="ECO:0000259" key="4">
    <source>
        <dbReference type="PROSITE" id="PS50995"/>
    </source>
</evidence>
<dbReference type="Pfam" id="PF13463">
    <property type="entry name" value="HTH_27"/>
    <property type="match status" value="1"/>
</dbReference>